<reference evidence="2" key="1">
    <citation type="submission" date="2022-08" db="EMBL/GenBank/DDBJ databases">
        <authorList>
            <person name="Gutierrez-Valencia J."/>
        </authorList>
    </citation>
    <scope>NUCLEOTIDE SEQUENCE</scope>
</reference>
<comment type="caution">
    <text evidence="2">The sequence shown here is derived from an EMBL/GenBank/DDBJ whole genome shotgun (WGS) entry which is preliminary data.</text>
</comment>
<evidence type="ECO:0000259" key="1">
    <source>
        <dbReference type="PROSITE" id="PS50053"/>
    </source>
</evidence>
<dbReference type="AlphaFoldDB" id="A0AAV0ISQ1"/>
<evidence type="ECO:0000313" key="3">
    <source>
        <dbReference type="Proteomes" id="UP001154282"/>
    </source>
</evidence>
<dbReference type="InterPro" id="IPR022617">
    <property type="entry name" value="Rad60/SUMO-like_dom"/>
</dbReference>
<keyword evidence="3" id="KW-1185">Reference proteome</keyword>
<dbReference type="EMBL" id="CAMGYJ010000004">
    <property type="protein sequence ID" value="CAI0399743.1"/>
    <property type="molecule type" value="Genomic_DNA"/>
</dbReference>
<proteinExistence type="predicted"/>
<gene>
    <name evidence="2" type="ORF">LITE_LOCUS10455</name>
</gene>
<dbReference type="CDD" id="cd17039">
    <property type="entry name" value="Ubl_ubiquitin_like"/>
    <property type="match status" value="1"/>
</dbReference>
<dbReference type="InterPro" id="IPR000626">
    <property type="entry name" value="Ubiquitin-like_dom"/>
</dbReference>
<dbReference type="Gene3D" id="3.10.20.90">
    <property type="entry name" value="Phosphatidylinositol 3-kinase Catalytic Subunit, Chain A, domain 1"/>
    <property type="match status" value="1"/>
</dbReference>
<name>A0AAV0ISQ1_9ROSI</name>
<protein>
    <recommendedName>
        <fullName evidence="1">Ubiquitin-like domain-containing protein</fullName>
    </recommendedName>
</protein>
<dbReference type="SUPFAM" id="SSF54236">
    <property type="entry name" value="Ubiquitin-like"/>
    <property type="match status" value="1"/>
</dbReference>
<sequence length="209" mass="23936">MLWGVTVNLIGGGKILPEIEVSLSFTIIQIKEILASRLSITTSRQQMFYDGTHINNNETLESYEFENDDESDVELNLKVKPLHDDRKIKSRQGITILSKGRLSKCARMTLYVADLKRKLTKKMKTIASLLTLSCQDDQPSSFHHQQPAIFNLPRRQQWRSFSDYPPHLLGEDDGLLPFPMTTTKNLRNDKDEETVSCGSNREETCKLCF</sequence>
<dbReference type="Pfam" id="PF11976">
    <property type="entry name" value="Rad60-SLD"/>
    <property type="match status" value="1"/>
</dbReference>
<accession>A0AAV0ISQ1</accession>
<dbReference type="InterPro" id="IPR029071">
    <property type="entry name" value="Ubiquitin-like_domsf"/>
</dbReference>
<organism evidence="2 3">
    <name type="scientific">Linum tenue</name>
    <dbReference type="NCBI Taxonomy" id="586396"/>
    <lineage>
        <taxon>Eukaryota</taxon>
        <taxon>Viridiplantae</taxon>
        <taxon>Streptophyta</taxon>
        <taxon>Embryophyta</taxon>
        <taxon>Tracheophyta</taxon>
        <taxon>Spermatophyta</taxon>
        <taxon>Magnoliopsida</taxon>
        <taxon>eudicotyledons</taxon>
        <taxon>Gunneridae</taxon>
        <taxon>Pentapetalae</taxon>
        <taxon>rosids</taxon>
        <taxon>fabids</taxon>
        <taxon>Malpighiales</taxon>
        <taxon>Linaceae</taxon>
        <taxon>Linum</taxon>
    </lineage>
</organism>
<dbReference type="PROSITE" id="PS50053">
    <property type="entry name" value="UBIQUITIN_2"/>
    <property type="match status" value="1"/>
</dbReference>
<dbReference type="Proteomes" id="UP001154282">
    <property type="component" value="Unassembled WGS sequence"/>
</dbReference>
<evidence type="ECO:0000313" key="2">
    <source>
        <dbReference type="EMBL" id="CAI0399743.1"/>
    </source>
</evidence>
<feature type="domain" description="Ubiquitin-like" evidence="1">
    <location>
        <begin position="3"/>
        <end position="69"/>
    </location>
</feature>